<dbReference type="InterPro" id="IPR027417">
    <property type="entry name" value="P-loop_NTPase"/>
</dbReference>
<dbReference type="SUPFAM" id="SSF52540">
    <property type="entry name" value="P-loop containing nucleoside triphosphate hydrolases"/>
    <property type="match status" value="1"/>
</dbReference>
<evidence type="ECO:0000313" key="2">
    <source>
        <dbReference type="Proteomes" id="UP001231109"/>
    </source>
</evidence>
<accession>A0ABT9I599</accession>
<reference evidence="1 2" key="1">
    <citation type="submission" date="2022-11" db="EMBL/GenBank/DDBJ databases">
        <title>Viruses from the air-sea interface of a natural surface slick.</title>
        <authorList>
            <person name="Rahlff J."/>
            <person name="Holmfeldt K."/>
        </authorList>
    </citation>
    <scope>NUCLEOTIDE SEQUENCE [LARGE SCALE GENOMIC DNA]</scope>
    <source>
        <strain evidence="1 2">SMS4</strain>
    </source>
</reference>
<dbReference type="Proteomes" id="UP001231109">
    <property type="component" value="Unassembled WGS sequence"/>
</dbReference>
<protein>
    <submittedName>
        <fullName evidence="1">Sulfotransferase domain-containing protein</fullName>
    </submittedName>
</protein>
<dbReference type="EMBL" id="JAPJDZ010000201">
    <property type="protein sequence ID" value="MDP5138565.1"/>
    <property type="molecule type" value="Genomic_DNA"/>
</dbReference>
<sequence length="189" mass="21847">MQGVDEYSKKLFLEAYSLLHCADSSNLYKNVPIVNTVHKPSLQYFSTFTNAYRSCLIIRDPVDIVISRTFRKDEYRSYLNKDTVSDLDYLKDNITKTKSFFKSAINFNHEFILRYEDIISQPAIAANTLCNILDRPTKLEDMMDAISYSLTESTNANIYVGEKIKVESHFIDFATSELSQIRKSLGYEK</sequence>
<comment type="caution">
    <text evidence="1">The sequence shown here is derived from an EMBL/GenBank/DDBJ whole genome shotgun (WGS) entry which is preliminary data.</text>
</comment>
<name>A0ABT9I599_9GAMM</name>
<keyword evidence="2" id="KW-1185">Reference proteome</keyword>
<organism evidence="1 2">
    <name type="scientific">Rheinheimera baltica</name>
    <dbReference type="NCBI Taxonomy" id="67576"/>
    <lineage>
        <taxon>Bacteria</taxon>
        <taxon>Pseudomonadati</taxon>
        <taxon>Pseudomonadota</taxon>
        <taxon>Gammaproteobacteria</taxon>
        <taxon>Chromatiales</taxon>
        <taxon>Chromatiaceae</taxon>
        <taxon>Rheinheimera</taxon>
    </lineage>
</organism>
<evidence type="ECO:0000313" key="1">
    <source>
        <dbReference type="EMBL" id="MDP5138565.1"/>
    </source>
</evidence>
<proteinExistence type="predicted"/>
<dbReference type="RefSeq" id="WP_305977682.1">
    <property type="nucleotide sequence ID" value="NZ_JAPJDZ010000201.1"/>
</dbReference>
<dbReference type="Gene3D" id="3.40.50.300">
    <property type="entry name" value="P-loop containing nucleotide triphosphate hydrolases"/>
    <property type="match status" value="1"/>
</dbReference>
<gene>
    <name evidence="1" type="ORF">ORJ04_21700</name>
</gene>